<feature type="chain" id="PRO_5003317910" description="Secreted protein" evidence="1">
    <location>
        <begin position="27"/>
        <end position="452"/>
    </location>
</feature>
<sequence length="452" mass="53611">MKFGIKTTRWMMKMMIMFQLIRFSINLTIKTTSLNHPSNQDQRKLSKRDMVYRNLEAVNNLDDKIIQMILNGIIQHFMTSDPEIGNKRMNGYDFIHSSHHDSSSSQSHQEEKVIVPYLGRNSKGETVNRPKEVMIKWATAQDQSDWNTLGFDLEHVLMVSRILGLDGEFININLEGQEWYRYILKCMFELRKEEFKFFEILSWFSTHLNQEEFLKRFEIFSYITSKGLNPSSTHHYHHSLKNLKPWWNKLQIERWIKRSDWDVNLILKVGDLLKLNEPNVSFQSYNKRSQIREKLMNFLDPTSSSKLIFKSKDEDGDEDEVFSKIKKMSTYLPEALSIETESSLVGSLYKKRINLLTEVRRLDGSLGRPEPNHRFFRIYWITRGVDPEIALKSLNSNEEISEPGYVIFNQFNQSFHLSKYFEFMNLVWAGFNSVHEVLHQVWERAIQLRPAW</sequence>
<protein>
    <recommendedName>
        <fullName evidence="4">Secreted protein</fullName>
    </recommendedName>
</protein>
<evidence type="ECO:0008006" key="4">
    <source>
        <dbReference type="Google" id="ProtNLM"/>
    </source>
</evidence>
<organism evidence="3">
    <name type="scientific">Melampsora larici-populina (strain 98AG31 / pathotype 3-4-7)</name>
    <name type="common">Poplar leaf rust fungus</name>
    <dbReference type="NCBI Taxonomy" id="747676"/>
    <lineage>
        <taxon>Eukaryota</taxon>
        <taxon>Fungi</taxon>
        <taxon>Dikarya</taxon>
        <taxon>Basidiomycota</taxon>
        <taxon>Pucciniomycotina</taxon>
        <taxon>Pucciniomycetes</taxon>
        <taxon>Pucciniales</taxon>
        <taxon>Melampsoraceae</taxon>
        <taxon>Melampsora</taxon>
    </lineage>
</organism>
<dbReference type="InParanoid" id="F4RRV9"/>
<dbReference type="HOGENOM" id="CLU_605623_0_0_1"/>
<reference evidence="3" key="1">
    <citation type="journal article" date="2011" name="Proc. Natl. Acad. Sci. U.S.A.">
        <title>Obligate biotrophy features unraveled by the genomic analysis of rust fungi.</title>
        <authorList>
            <person name="Duplessis S."/>
            <person name="Cuomo C.A."/>
            <person name="Lin Y.-C."/>
            <person name="Aerts A."/>
            <person name="Tisserant E."/>
            <person name="Veneault-Fourrey C."/>
            <person name="Joly D.L."/>
            <person name="Hacquard S."/>
            <person name="Amselem J."/>
            <person name="Cantarel B.L."/>
            <person name="Chiu R."/>
            <person name="Coutinho P.M."/>
            <person name="Feau N."/>
            <person name="Field M."/>
            <person name="Frey P."/>
            <person name="Gelhaye E."/>
            <person name="Goldberg J."/>
            <person name="Grabherr M.G."/>
            <person name="Kodira C.D."/>
            <person name="Kohler A."/>
            <person name="Kuees U."/>
            <person name="Lindquist E.A."/>
            <person name="Lucas S.M."/>
            <person name="Mago R."/>
            <person name="Mauceli E."/>
            <person name="Morin E."/>
            <person name="Murat C."/>
            <person name="Pangilinan J.L."/>
            <person name="Park R."/>
            <person name="Pearson M."/>
            <person name="Quesneville H."/>
            <person name="Rouhier N."/>
            <person name="Sakthikumar S."/>
            <person name="Salamov A.A."/>
            <person name="Schmutz J."/>
            <person name="Selles B."/>
            <person name="Shapiro H."/>
            <person name="Tanguay P."/>
            <person name="Tuskan G.A."/>
            <person name="Henrissat B."/>
            <person name="Van de Peer Y."/>
            <person name="Rouze P."/>
            <person name="Ellis J.G."/>
            <person name="Dodds P.N."/>
            <person name="Schein J.E."/>
            <person name="Zhong S."/>
            <person name="Hamelin R.C."/>
            <person name="Grigoriev I.V."/>
            <person name="Szabo L.J."/>
            <person name="Martin F."/>
        </authorList>
    </citation>
    <scope>NUCLEOTIDE SEQUENCE [LARGE SCALE GENOMIC DNA]</scope>
    <source>
        <strain evidence="3">98AG31 / pathotype 3-4-7</strain>
    </source>
</reference>
<feature type="signal peptide" evidence="1">
    <location>
        <begin position="1"/>
        <end position="26"/>
    </location>
</feature>
<dbReference type="Proteomes" id="UP000001072">
    <property type="component" value="Unassembled WGS sequence"/>
</dbReference>
<accession>F4RRV9</accession>
<evidence type="ECO:0000313" key="2">
    <source>
        <dbReference type="EMBL" id="EGG04883.1"/>
    </source>
</evidence>
<proteinExistence type="predicted"/>
<dbReference type="GeneID" id="18923362"/>
<gene>
    <name evidence="2" type="ORF">MELLADRAFT_108074</name>
</gene>
<evidence type="ECO:0000313" key="3">
    <source>
        <dbReference type="Proteomes" id="UP000001072"/>
    </source>
</evidence>
<dbReference type="VEuPathDB" id="FungiDB:MELLADRAFT_108074"/>
<keyword evidence="3" id="KW-1185">Reference proteome</keyword>
<dbReference type="EMBL" id="GL883116">
    <property type="protein sequence ID" value="EGG04883.1"/>
    <property type="molecule type" value="Genomic_DNA"/>
</dbReference>
<dbReference type="RefSeq" id="XP_007411974.1">
    <property type="nucleotide sequence ID" value="XM_007411912.1"/>
</dbReference>
<dbReference type="OrthoDB" id="10406135at2759"/>
<keyword evidence="1" id="KW-0732">Signal</keyword>
<name>F4RRV9_MELLP</name>
<dbReference type="AlphaFoldDB" id="F4RRV9"/>
<dbReference type="KEGG" id="mlr:MELLADRAFT_108074"/>
<evidence type="ECO:0000256" key="1">
    <source>
        <dbReference type="SAM" id="SignalP"/>
    </source>
</evidence>